<organism evidence="7 8">
    <name type="scientific">Ambrosiozyma monospora</name>
    <name type="common">Yeast</name>
    <name type="synonym">Endomycopsis monosporus</name>
    <dbReference type="NCBI Taxonomy" id="43982"/>
    <lineage>
        <taxon>Eukaryota</taxon>
        <taxon>Fungi</taxon>
        <taxon>Dikarya</taxon>
        <taxon>Ascomycota</taxon>
        <taxon>Saccharomycotina</taxon>
        <taxon>Pichiomycetes</taxon>
        <taxon>Pichiales</taxon>
        <taxon>Pichiaceae</taxon>
        <taxon>Ambrosiozyma</taxon>
    </lineage>
</organism>
<dbReference type="SUPFAM" id="SSF52540">
    <property type="entry name" value="P-loop containing nucleoside triphosphate hydrolases"/>
    <property type="match status" value="1"/>
</dbReference>
<keyword evidence="3" id="KW-0808">Transferase</keyword>
<dbReference type="EMBL" id="BSXU01001203">
    <property type="protein sequence ID" value="GMG24917.1"/>
    <property type="molecule type" value="Genomic_DNA"/>
</dbReference>
<dbReference type="CDD" id="cd02023">
    <property type="entry name" value="UMPK"/>
    <property type="match status" value="1"/>
</dbReference>
<name>A0A9W6YXR8_AMBMO</name>
<dbReference type="InterPro" id="IPR006083">
    <property type="entry name" value="PRK/URK"/>
</dbReference>
<accession>A0A9W6YXR8</accession>
<evidence type="ECO:0000313" key="7">
    <source>
        <dbReference type="EMBL" id="GMG24917.1"/>
    </source>
</evidence>
<evidence type="ECO:0000313" key="8">
    <source>
        <dbReference type="Proteomes" id="UP001165063"/>
    </source>
</evidence>
<comment type="pathway">
    <text evidence="1">Pyrimidine metabolism; UMP biosynthesis via salvage pathway; UMP from uridine: step 1/1.</text>
</comment>
<dbReference type="Pfam" id="PF00485">
    <property type="entry name" value="PRK"/>
    <property type="match status" value="1"/>
</dbReference>
<evidence type="ECO:0000256" key="3">
    <source>
        <dbReference type="ARBA" id="ARBA00022679"/>
    </source>
</evidence>
<dbReference type="InterPro" id="IPR027417">
    <property type="entry name" value="P-loop_NTPase"/>
</dbReference>
<evidence type="ECO:0000259" key="6">
    <source>
        <dbReference type="Pfam" id="PF00485"/>
    </source>
</evidence>
<evidence type="ECO:0000256" key="1">
    <source>
        <dbReference type="ARBA" id="ARBA00004690"/>
    </source>
</evidence>
<dbReference type="EC" id="2.7.1.48" evidence="2"/>
<evidence type="ECO:0000256" key="4">
    <source>
        <dbReference type="ARBA" id="ARBA00022741"/>
    </source>
</evidence>
<evidence type="ECO:0000256" key="2">
    <source>
        <dbReference type="ARBA" id="ARBA00012137"/>
    </source>
</evidence>
<dbReference type="OrthoDB" id="738517at2759"/>
<dbReference type="GO" id="GO:0004849">
    <property type="term" value="F:uridine kinase activity"/>
    <property type="evidence" value="ECO:0007669"/>
    <property type="project" value="UniProtKB-EC"/>
</dbReference>
<sequence>MSRRSLSNIHSPVLMATSASTHSIHETTTADSSYIPPWTSPYVIGVAGFSGSGKTTVAQQIIKQINEPWTVLLSMDNFYKPLTQEERKRAFNSEYDFDTPEALDLELMFECVRNLKEGKRVEIPVYSFSLHDRTSETITIYGANVIIIEGIYSLYNPKLLELMDCKIYVDTDLDICYSP</sequence>
<dbReference type="PANTHER" id="PTHR10285">
    <property type="entry name" value="URIDINE KINASE"/>
    <property type="match status" value="1"/>
</dbReference>
<keyword evidence="8" id="KW-1185">Reference proteome</keyword>
<evidence type="ECO:0000256" key="5">
    <source>
        <dbReference type="ARBA" id="ARBA00022777"/>
    </source>
</evidence>
<dbReference type="Gene3D" id="3.40.50.300">
    <property type="entry name" value="P-loop containing nucleotide triphosphate hydrolases"/>
    <property type="match status" value="1"/>
</dbReference>
<gene>
    <name evidence="7" type="ORF">Amon01_000301800</name>
</gene>
<comment type="caution">
    <text evidence="7">The sequence shown here is derived from an EMBL/GenBank/DDBJ whole genome shotgun (WGS) entry which is preliminary data.</text>
</comment>
<dbReference type="PRINTS" id="PR00988">
    <property type="entry name" value="URIDINKINASE"/>
</dbReference>
<keyword evidence="5" id="KW-0418">Kinase</keyword>
<keyword evidence="4" id="KW-0547">Nucleotide-binding</keyword>
<reference evidence="7" key="1">
    <citation type="submission" date="2023-04" db="EMBL/GenBank/DDBJ databases">
        <title>Ambrosiozyma monospora NBRC 1965.</title>
        <authorList>
            <person name="Ichikawa N."/>
            <person name="Sato H."/>
            <person name="Tonouchi N."/>
        </authorList>
    </citation>
    <scope>NUCLEOTIDE SEQUENCE</scope>
    <source>
        <strain evidence="7">NBRC 1965</strain>
    </source>
</reference>
<feature type="domain" description="Phosphoribulokinase/uridine kinase" evidence="6">
    <location>
        <begin position="43"/>
        <end position="177"/>
    </location>
</feature>
<dbReference type="AlphaFoldDB" id="A0A9W6YXR8"/>
<proteinExistence type="predicted"/>
<dbReference type="Proteomes" id="UP001165063">
    <property type="component" value="Unassembled WGS sequence"/>
</dbReference>
<dbReference type="InterPro" id="IPR000764">
    <property type="entry name" value="Uridine_kinase-like"/>
</dbReference>
<protein>
    <recommendedName>
        <fullName evidence="2">uridine/cytidine kinase</fullName>
        <ecNumber evidence="2">2.7.1.48</ecNumber>
    </recommendedName>
</protein>
<dbReference type="GO" id="GO:0005524">
    <property type="term" value="F:ATP binding"/>
    <property type="evidence" value="ECO:0007669"/>
    <property type="project" value="InterPro"/>
</dbReference>